<keyword evidence="4" id="KW-1185">Reference proteome</keyword>
<sequence length="328" mass="35385">MEDDRRVWPPQAGPRHRRTPPRYAWGPPHAETPRRGRPGPLEAVPDPEPEPGPDAGREPSREPDPGSARDTGWQSLRDAGWESVQEPDPGSRREPHPLDLDPGEPWNPRIRGTGQRREDPWDDPREDSLPPSARLRGSPVDPGRRVRVAESARRRWTGVTAAALAGVALVAGATVVVLRTTAPPEQTGRLSDALAGVTAALPQGWTQGAVPPVTGFTSVVRDGDGGLVMAKPVPGPVEDAGEATTEAAELYSRLLLKGDRVNVVEDKGLPGGHTRALRAEYRDVANRPAYLRVTMLTRGGDPVLLVGLLQPEESGRRQALDAVMTSIR</sequence>
<name>A0A5C4WWM0_9ACTN</name>
<feature type="compositionally biased region" description="Basic and acidic residues" evidence="1">
    <location>
        <begin position="89"/>
        <end position="99"/>
    </location>
</feature>
<keyword evidence="2" id="KW-0472">Membrane</keyword>
<dbReference type="AlphaFoldDB" id="A0A5C4WWM0"/>
<reference evidence="3 4" key="1">
    <citation type="submission" date="2019-10" db="EMBL/GenBank/DDBJ databases">
        <title>Nonomuraea sp. nov., isolated from Phyllanthus amarus.</title>
        <authorList>
            <person name="Klykleung N."/>
            <person name="Tanasupawat S."/>
        </authorList>
    </citation>
    <scope>NUCLEOTIDE SEQUENCE [LARGE SCALE GENOMIC DNA]</scope>
    <source>
        <strain evidence="3 4">PA1-10</strain>
    </source>
</reference>
<feature type="compositionally biased region" description="Basic and acidic residues" evidence="1">
    <location>
        <begin position="115"/>
        <end position="128"/>
    </location>
</feature>
<proteinExistence type="predicted"/>
<accession>A0A5C4WWM0</accession>
<feature type="compositionally biased region" description="Basic and acidic residues" evidence="1">
    <location>
        <begin position="55"/>
        <end position="64"/>
    </location>
</feature>
<gene>
    <name evidence="3" type="ORF">FH608_001210</name>
</gene>
<comment type="caution">
    <text evidence="3">The sequence shown here is derived from an EMBL/GenBank/DDBJ whole genome shotgun (WGS) entry which is preliminary data.</text>
</comment>
<protein>
    <submittedName>
        <fullName evidence="3">Uncharacterized protein</fullName>
    </submittedName>
</protein>
<feature type="transmembrane region" description="Helical" evidence="2">
    <location>
        <begin position="156"/>
        <end position="178"/>
    </location>
</feature>
<dbReference type="RefSeq" id="WP_139627843.1">
    <property type="nucleotide sequence ID" value="NZ_VDLX02000001.1"/>
</dbReference>
<keyword evidence="2" id="KW-0812">Transmembrane</keyword>
<evidence type="ECO:0000256" key="2">
    <source>
        <dbReference type="SAM" id="Phobius"/>
    </source>
</evidence>
<dbReference type="EMBL" id="VDLX02000001">
    <property type="protein sequence ID" value="KAB8197214.1"/>
    <property type="molecule type" value="Genomic_DNA"/>
</dbReference>
<evidence type="ECO:0000256" key="1">
    <source>
        <dbReference type="SAM" id="MobiDB-lite"/>
    </source>
</evidence>
<keyword evidence="2" id="KW-1133">Transmembrane helix</keyword>
<dbReference type="OrthoDB" id="3543570at2"/>
<evidence type="ECO:0000313" key="3">
    <source>
        <dbReference type="EMBL" id="KAB8197214.1"/>
    </source>
</evidence>
<organism evidence="3 4">
    <name type="scientific">Nonomuraea phyllanthi</name>
    <dbReference type="NCBI Taxonomy" id="2219224"/>
    <lineage>
        <taxon>Bacteria</taxon>
        <taxon>Bacillati</taxon>
        <taxon>Actinomycetota</taxon>
        <taxon>Actinomycetes</taxon>
        <taxon>Streptosporangiales</taxon>
        <taxon>Streptosporangiaceae</taxon>
        <taxon>Nonomuraea</taxon>
    </lineage>
</organism>
<feature type="region of interest" description="Disordered" evidence="1">
    <location>
        <begin position="1"/>
        <end position="146"/>
    </location>
</feature>
<evidence type="ECO:0000313" key="4">
    <source>
        <dbReference type="Proteomes" id="UP000312512"/>
    </source>
</evidence>
<dbReference type="Proteomes" id="UP000312512">
    <property type="component" value="Unassembled WGS sequence"/>
</dbReference>